<gene>
    <name evidence="10" type="primary">nfi</name>
    <name evidence="11" type="ORF">DFR70_102705</name>
</gene>
<evidence type="ECO:0000313" key="12">
    <source>
        <dbReference type="Proteomes" id="UP000247569"/>
    </source>
</evidence>
<keyword evidence="5 10" id="KW-0255">Endonuclease</keyword>
<comment type="similarity">
    <text evidence="10">Belongs to the endonuclease V family.</text>
</comment>
<dbReference type="Proteomes" id="UP000247569">
    <property type="component" value="Unassembled WGS sequence"/>
</dbReference>
<evidence type="ECO:0000256" key="3">
    <source>
        <dbReference type="ARBA" id="ARBA00022722"/>
    </source>
</evidence>
<dbReference type="EMBL" id="QJKF01000002">
    <property type="protein sequence ID" value="PXX69019.1"/>
    <property type="molecule type" value="Genomic_DNA"/>
</dbReference>
<feature type="binding site" evidence="10">
    <location>
        <position position="113"/>
    </location>
    <ligand>
        <name>Mg(2+)</name>
        <dbReference type="ChEBI" id="CHEBI:18420"/>
    </ligand>
</feature>
<keyword evidence="9 10" id="KW-0234">DNA repair</keyword>
<keyword evidence="6 10" id="KW-0227">DNA damage</keyword>
<evidence type="ECO:0000256" key="2">
    <source>
        <dbReference type="ARBA" id="ARBA00022490"/>
    </source>
</evidence>
<dbReference type="AlphaFoldDB" id="A0A318KD66"/>
<evidence type="ECO:0000256" key="4">
    <source>
        <dbReference type="ARBA" id="ARBA00022723"/>
    </source>
</evidence>
<dbReference type="Gene3D" id="3.30.2170.10">
    <property type="entry name" value="archaeoglobus fulgidus dsm 4304 superfamily"/>
    <property type="match status" value="1"/>
</dbReference>
<accession>A0A318KD66</accession>
<dbReference type="PANTHER" id="PTHR28511">
    <property type="entry name" value="ENDONUCLEASE V"/>
    <property type="match status" value="1"/>
</dbReference>
<dbReference type="PANTHER" id="PTHR28511:SF1">
    <property type="entry name" value="ENDONUCLEASE V"/>
    <property type="match status" value="1"/>
</dbReference>
<dbReference type="GO" id="GO:0016891">
    <property type="term" value="F:RNA endonuclease activity producing 5'-phosphomonoesters, hydrolytic mechanism"/>
    <property type="evidence" value="ECO:0007669"/>
    <property type="project" value="TreeGrafter"/>
</dbReference>
<keyword evidence="4 10" id="KW-0479">Metal-binding</keyword>
<keyword evidence="3 10" id="KW-0540">Nuclease</keyword>
<dbReference type="GO" id="GO:0006281">
    <property type="term" value="P:DNA repair"/>
    <property type="evidence" value="ECO:0007669"/>
    <property type="project" value="UniProtKB-UniRule"/>
</dbReference>
<dbReference type="FunFam" id="3.30.2170.10:FF:000007">
    <property type="entry name" value="Endonuclease V"/>
    <property type="match status" value="1"/>
</dbReference>
<comment type="catalytic activity">
    <reaction evidence="10">
        <text>Endonucleolytic cleavage at apurinic or apyrimidinic sites to products with a 5'-phosphate.</text>
        <dbReference type="EC" id="3.1.21.7"/>
    </reaction>
</comment>
<sequence length="228" mass="24220">MTWLADIDEGSWPSTPDEAMAIQDELRPKVETSWQATSIETVAGIDCAYAETGAVAAAVVVLDAATLETVDSAVAHGTTDFPYHPGLLAFRELPTTMRVLARLEAAPDLIVCDAQGLAHPRRFGLACHIGVLTGVPTIGVAKSVWGDYLEPGTERGARTDITIDGEVVGAALRTRSGVKPVFVSVGHRIDLDTACARVLALTPNYRLPETTRRADSLCRTALRAAVAD</sequence>
<dbReference type="GO" id="GO:0005737">
    <property type="term" value="C:cytoplasm"/>
    <property type="evidence" value="ECO:0007669"/>
    <property type="project" value="UniProtKB-SubCell"/>
</dbReference>
<evidence type="ECO:0000256" key="9">
    <source>
        <dbReference type="ARBA" id="ARBA00023204"/>
    </source>
</evidence>
<evidence type="ECO:0000256" key="6">
    <source>
        <dbReference type="ARBA" id="ARBA00022763"/>
    </source>
</evidence>
<keyword evidence="2 10" id="KW-0963">Cytoplasm</keyword>
<dbReference type="GO" id="GO:0043737">
    <property type="term" value="F:deoxyribonuclease V activity"/>
    <property type="evidence" value="ECO:0007669"/>
    <property type="project" value="UniProtKB-UniRule"/>
</dbReference>
<comment type="caution">
    <text evidence="11">The sequence shown here is derived from an EMBL/GenBank/DDBJ whole genome shotgun (WGS) entry which is preliminary data.</text>
</comment>
<comment type="cofactor">
    <cofactor evidence="10">
        <name>Mg(2+)</name>
        <dbReference type="ChEBI" id="CHEBI:18420"/>
    </cofactor>
</comment>
<dbReference type="Pfam" id="PF04493">
    <property type="entry name" value="Endonuclease_5"/>
    <property type="match status" value="1"/>
</dbReference>
<dbReference type="OrthoDB" id="9790916at2"/>
<comment type="subcellular location">
    <subcellularLocation>
        <location evidence="1 10">Cytoplasm</location>
    </subcellularLocation>
</comment>
<organism evidence="11 12">
    <name type="scientific">Nocardia tenerifensis</name>
    <dbReference type="NCBI Taxonomy" id="228006"/>
    <lineage>
        <taxon>Bacteria</taxon>
        <taxon>Bacillati</taxon>
        <taxon>Actinomycetota</taxon>
        <taxon>Actinomycetes</taxon>
        <taxon>Mycobacteriales</taxon>
        <taxon>Nocardiaceae</taxon>
        <taxon>Nocardia</taxon>
    </lineage>
</organism>
<comment type="function">
    <text evidence="10">DNA repair enzyme involved in the repair of deaminated bases. Selectively cleaves double-stranded DNA at the second phosphodiester bond 3' to a deoxyinosine leaving behind the intact lesion on the nicked DNA.</text>
</comment>
<evidence type="ECO:0000256" key="7">
    <source>
        <dbReference type="ARBA" id="ARBA00022801"/>
    </source>
</evidence>
<keyword evidence="8 10" id="KW-0460">Magnesium</keyword>
<evidence type="ECO:0000256" key="1">
    <source>
        <dbReference type="ARBA" id="ARBA00004496"/>
    </source>
</evidence>
<name>A0A318KD66_9NOCA</name>
<protein>
    <recommendedName>
        <fullName evidence="10">Endonuclease V</fullName>
        <ecNumber evidence="10">3.1.21.7</ecNumber>
    </recommendedName>
    <alternativeName>
        <fullName evidence="10">Deoxyinosine 3'endonuclease</fullName>
    </alternativeName>
    <alternativeName>
        <fullName evidence="10">Deoxyribonuclease V</fullName>
        <shortName evidence="10">DNase V</shortName>
    </alternativeName>
</protein>
<evidence type="ECO:0000256" key="5">
    <source>
        <dbReference type="ARBA" id="ARBA00022759"/>
    </source>
</evidence>
<evidence type="ECO:0000256" key="10">
    <source>
        <dbReference type="HAMAP-Rule" id="MF_00801"/>
    </source>
</evidence>
<reference evidence="11 12" key="1">
    <citation type="submission" date="2018-05" db="EMBL/GenBank/DDBJ databases">
        <title>Genomic Encyclopedia of Type Strains, Phase IV (KMG-IV): sequencing the most valuable type-strain genomes for metagenomic binning, comparative biology and taxonomic classification.</title>
        <authorList>
            <person name="Goeker M."/>
        </authorList>
    </citation>
    <scope>NUCLEOTIDE SEQUENCE [LARGE SCALE GENOMIC DNA]</scope>
    <source>
        <strain evidence="11 12">DSM 44704</strain>
    </source>
</reference>
<feature type="site" description="Interaction with target DNA" evidence="10">
    <location>
        <position position="83"/>
    </location>
</feature>
<keyword evidence="7 10" id="KW-0378">Hydrolase</keyword>
<dbReference type="HAMAP" id="MF_00801">
    <property type="entry name" value="Endonuclease_5"/>
    <property type="match status" value="1"/>
</dbReference>
<dbReference type="InterPro" id="IPR007581">
    <property type="entry name" value="Endonuclease-V"/>
</dbReference>
<dbReference type="EC" id="3.1.21.7" evidence="10"/>
<dbReference type="CDD" id="cd06559">
    <property type="entry name" value="Endonuclease_V"/>
    <property type="match status" value="1"/>
</dbReference>
<dbReference type="GO" id="GO:0003727">
    <property type="term" value="F:single-stranded RNA binding"/>
    <property type="evidence" value="ECO:0007669"/>
    <property type="project" value="TreeGrafter"/>
</dbReference>
<feature type="binding site" evidence="10">
    <location>
        <position position="46"/>
    </location>
    <ligand>
        <name>Mg(2+)</name>
        <dbReference type="ChEBI" id="CHEBI:18420"/>
    </ligand>
</feature>
<proteinExistence type="inferred from homology"/>
<evidence type="ECO:0000256" key="8">
    <source>
        <dbReference type="ARBA" id="ARBA00022842"/>
    </source>
</evidence>
<evidence type="ECO:0000313" key="11">
    <source>
        <dbReference type="EMBL" id="PXX69019.1"/>
    </source>
</evidence>
<dbReference type="GO" id="GO:0000287">
    <property type="term" value="F:magnesium ion binding"/>
    <property type="evidence" value="ECO:0007669"/>
    <property type="project" value="UniProtKB-UniRule"/>
</dbReference>
<dbReference type="RefSeq" id="WP_040738249.1">
    <property type="nucleotide sequence ID" value="NZ_QJKF01000002.1"/>
</dbReference>
<keyword evidence="12" id="KW-1185">Reference proteome</keyword>